<accession>A0A919RI91</accession>
<dbReference type="Gene3D" id="2.30.110.10">
    <property type="entry name" value="Electron Transport, Fmn-binding Protein, Chain A"/>
    <property type="match status" value="1"/>
</dbReference>
<dbReference type="NCBIfam" id="TIGR03666">
    <property type="entry name" value="Rv2061_F420"/>
    <property type="match status" value="1"/>
</dbReference>
<evidence type="ECO:0000256" key="1">
    <source>
        <dbReference type="ARBA" id="ARBA00023002"/>
    </source>
</evidence>
<dbReference type="Proteomes" id="UP000606172">
    <property type="component" value="Unassembled WGS sequence"/>
</dbReference>
<dbReference type="PANTHER" id="PTHR35176:SF11">
    <property type="entry name" value="PYRIDOXAMINE 5'-PHOSPHATE OXIDASE FAMILY PROTEIN"/>
    <property type="match status" value="1"/>
</dbReference>
<dbReference type="AlphaFoldDB" id="A0A919RI91"/>
<evidence type="ECO:0000313" key="4">
    <source>
        <dbReference type="Proteomes" id="UP000606172"/>
    </source>
</evidence>
<dbReference type="InterPro" id="IPR011576">
    <property type="entry name" value="Pyridox_Oxase_N"/>
</dbReference>
<dbReference type="GO" id="GO:0016627">
    <property type="term" value="F:oxidoreductase activity, acting on the CH-CH group of donors"/>
    <property type="evidence" value="ECO:0007669"/>
    <property type="project" value="TreeGrafter"/>
</dbReference>
<dbReference type="EMBL" id="BOOW01000029">
    <property type="protein sequence ID" value="GII94371.1"/>
    <property type="molecule type" value="Genomic_DNA"/>
</dbReference>
<evidence type="ECO:0000259" key="2">
    <source>
        <dbReference type="Pfam" id="PF01243"/>
    </source>
</evidence>
<name>A0A919RI91_9ACTN</name>
<dbReference type="Pfam" id="PF01243">
    <property type="entry name" value="PNPOx_N"/>
    <property type="match status" value="1"/>
</dbReference>
<dbReference type="RefSeq" id="WP_204028785.1">
    <property type="nucleotide sequence ID" value="NZ_BOOW01000029.1"/>
</dbReference>
<dbReference type="InterPro" id="IPR019965">
    <property type="entry name" value="PPOX_F420-dep_Rv2061_put"/>
</dbReference>
<proteinExistence type="predicted"/>
<evidence type="ECO:0000313" key="3">
    <source>
        <dbReference type="EMBL" id="GII94371.1"/>
    </source>
</evidence>
<keyword evidence="4" id="KW-1185">Reference proteome</keyword>
<sequence length="128" mass="13892">MQLGSWDAVAAARYAMITTYRKDGTPVGVPVWLAPDGDRIVIWTVADSWKVKRIRRNPEVALQICDTYGTKTTGEIVHGRASVQDGAATKRTRAVVGRKYGLIGLAMIYVSRFARGADATVGLTIEPA</sequence>
<dbReference type="PANTHER" id="PTHR35176">
    <property type="entry name" value="HEME OXYGENASE HI_0854-RELATED"/>
    <property type="match status" value="1"/>
</dbReference>
<organism evidence="3 4">
    <name type="scientific">Sinosporangium siamense</name>
    <dbReference type="NCBI Taxonomy" id="1367973"/>
    <lineage>
        <taxon>Bacteria</taxon>
        <taxon>Bacillati</taxon>
        <taxon>Actinomycetota</taxon>
        <taxon>Actinomycetes</taxon>
        <taxon>Streptosporangiales</taxon>
        <taxon>Streptosporangiaceae</taxon>
        <taxon>Sinosporangium</taxon>
    </lineage>
</organism>
<keyword evidence="1" id="KW-0560">Oxidoreductase</keyword>
<feature type="domain" description="Pyridoxamine 5'-phosphate oxidase N-terminal" evidence="2">
    <location>
        <begin position="9"/>
        <end position="99"/>
    </location>
</feature>
<dbReference type="InterPro" id="IPR052019">
    <property type="entry name" value="F420H2_bilvrd_red/Heme_oxyg"/>
</dbReference>
<gene>
    <name evidence="3" type="ORF">Ssi02_46020</name>
</gene>
<dbReference type="GO" id="GO:0070967">
    <property type="term" value="F:coenzyme F420 binding"/>
    <property type="evidence" value="ECO:0007669"/>
    <property type="project" value="TreeGrafter"/>
</dbReference>
<dbReference type="SUPFAM" id="SSF50475">
    <property type="entry name" value="FMN-binding split barrel"/>
    <property type="match status" value="1"/>
</dbReference>
<dbReference type="InterPro" id="IPR012349">
    <property type="entry name" value="Split_barrel_FMN-bd"/>
</dbReference>
<protein>
    <submittedName>
        <fullName evidence="3">PPOX class F420-dependent oxidoreductase</fullName>
    </submittedName>
</protein>
<comment type="caution">
    <text evidence="3">The sequence shown here is derived from an EMBL/GenBank/DDBJ whole genome shotgun (WGS) entry which is preliminary data.</text>
</comment>
<reference evidence="3" key="1">
    <citation type="submission" date="2021-01" db="EMBL/GenBank/DDBJ databases">
        <title>Whole genome shotgun sequence of Sinosporangium siamense NBRC 109515.</title>
        <authorList>
            <person name="Komaki H."/>
            <person name="Tamura T."/>
        </authorList>
    </citation>
    <scope>NUCLEOTIDE SEQUENCE</scope>
    <source>
        <strain evidence="3">NBRC 109515</strain>
    </source>
</reference>
<dbReference type="GO" id="GO:0005829">
    <property type="term" value="C:cytosol"/>
    <property type="evidence" value="ECO:0007669"/>
    <property type="project" value="TreeGrafter"/>
</dbReference>